<comment type="caution">
    <text evidence="11">The sequence shown here is derived from an EMBL/GenBank/DDBJ whole genome shotgun (WGS) entry which is preliminary data.</text>
</comment>
<gene>
    <name evidence="11" type="ORF">EJB05_43549</name>
</gene>
<keyword evidence="4 9" id="KW-1133">Transmembrane helix</keyword>
<feature type="transmembrane region" description="Helical" evidence="9">
    <location>
        <begin position="31"/>
        <end position="49"/>
    </location>
</feature>
<evidence type="ECO:0000256" key="3">
    <source>
        <dbReference type="ARBA" id="ARBA00022692"/>
    </source>
</evidence>
<evidence type="ECO:0008006" key="13">
    <source>
        <dbReference type="Google" id="ProtNLM"/>
    </source>
</evidence>
<evidence type="ECO:0000313" key="12">
    <source>
        <dbReference type="Proteomes" id="UP000324897"/>
    </source>
</evidence>
<keyword evidence="2" id="KW-0813">Transport</keyword>
<evidence type="ECO:0000256" key="4">
    <source>
        <dbReference type="ARBA" id="ARBA00022989"/>
    </source>
</evidence>
<feature type="transmembrane region" description="Helical" evidence="9">
    <location>
        <begin position="316"/>
        <end position="336"/>
    </location>
</feature>
<evidence type="ECO:0000256" key="7">
    <source>
        <dbReference type="ARBA" id="ARBA00025100"/>
    </source>
</evidence>
<evidence type="ECO:0000256" key="9">
    <source>
        <dbReference type="SAM" id="Phobius"/>
    </source>
</evidence>
<feature type="transmembrane region" description="Helical" evidence="9">
    <location>
        <begin position="343"/>
        <end position="367"/>
    </location>
</feature>
<reference evidence="11 12" key="1">
    <citation type="journal article" date="2019" name="Sci. Rep.">
        <title>A high-quality genome of Eragrostis curvula grass provides insights into Poaceae evolution and supports new strategies to enhance forage quality.</title>
        <authorList>
            <person name="Carballo J."/>
            <person name="Santos B.A.C.M."/>
            <person name="Zappacosta D."/>
            <person name="Garbus I."/>
            <person name="Selva J.P."/>
            <person name="Gallo C.A."/>
            <person name="Diaz A."/>
            <person name="Albertini E."/>
            <person name="Caccamo M."/>
            <person name="Echenique V."/>
        </authorList>
    </citation>
    <scope>NUCLEOTIDE SEQUENCE [LARGE SCALE GENOMIC DNA]</scope>
    <source>
        <strain evidence="12">cv. Victoria</strain>
        <tissue evidence="11">Leaf</tissue>
    </source>
</reference>
<dbReference type="OrthoDB" id="191139at2759"/>
<comment type="similarity">
    <text evidence="8">Belongs to the auxin efflux carrier (TC 2.A.69.2) family.</text>
</comment>
<keyword evidence="3 9" id="KW-0812">Transmembrane</keyword>
<accession>A0A5J9TFI3</accession>
<organism evidence="11 12">
    <name type="scientific">Eragrostis curvula</name>
    <name type="common">weeping love grass</name>
    <dbReference type="NCBI Taxonomy" id="38414"/>
    <lineage>
        <taxon>Eukaryota</taxon>
        <taxon>Viridiplantae</taxon>
        <taxon>Streptophyta</taxon>
        <taxon>Embryophyta</taxon>
        <taxon>Tracheophyta</taxon>
        <taxon>Spermatophyta</taxon>
        <taxon>Magnoliopsida</taxon>
        <taxon>Liliopsida</taxon>
        <taxon>Poales</taxon>
        <taxon>Poaceae</taxon>
        <taxon>PACMAD clade</taxon>
        <taxon>Chloridoideae</taxon>
        <taxon>Eragrostideae</taxon>
        <taxon>Eragrostidinae</taxon>
        <taxon>Eragrostis</taxon>
    </lineage>
</organism>
<dbReference type="Proteomes" id="UP000324897">
    <property type="component" value="Chromosome 3"/>
</dbReference>
<comment type="subcellular location">
    <subcellularLocation>
        <location evidence="1">Endoplasmic reticulum membrane</location>
        <topology evidence="1">Multi-pass membrane protein</topology>
    </subcellularLocation>
</comment>
<keyword evidence="12" id="KW-1185">Reference proteome</keyword>
<dbReference type="GO" id="GO:0080162">
    <property type="term" value="P:endoplasmic reticulum to cytosol auxin transport"/>
    <property type="evidence" value="ECO:0007669"/>
    <property type="project" value="InterPro"/>
</dbReference>
<feature type="transmembrane region" description="Helical" evidence="9">
    <location>
        <begin position="102"/>
        <end position="123"/>
    </location>
</feature>
<dbReference type="Gramene" id="TVU10044">
    <property type="protein sequence ID" value="TVU10044"/>
    <property type="gene ID" value="EJB05_43549"/>
</dbReference>
<protein>
    <recommendedName>
        <fullName evidence="13">Auxin efflux carrier component</fullName>
    </recommendedName>
</protein>
<evidence type="ECO:0000256" key="5">
    <source>
        <dbReference type="ARBA" id="ARBA00023136"/>
    </source>
</evidence>
<evidence type="ECO:0000256" key="2">
    <source>
        <dbReference type="ARBA" id="ARBA00022448"/>
    </source>
</evidence>
<evidence type="ECO:0000256" key="6">
    <source>
        <dbReference type="ARBA" id="ARBA00023294"/>
    </source>
</evidence>
<dbReference type="PANTHER" id="PTHR31651:SF33">
    <property type="entry name" value="PROTEIN PIN-LIKES 1"/>
    <property type="match status" value="1"/>
</dbReference>
<evidence type="ECO:0000256" key="1">
    <source>
        <dbReference type="ARBA" id="ARBA00004477"/>
    </source>
</evidence>
<dbReference type="PANTHER" id="PTHR31651">
    <property type="match status" value="1"/>
</dbReference>
<evidence type="ECO:0000256" key="8">
    <source>
        <dbReference type="ARBA" id="ARBA00025752"/>
    </source>
</evidence>
<dbReference type="InterPro" id="IPR004776">
    <property type="entry name" value="Mem_transp_PIN-like"/>
</dbReference>
<feature type="non-terminal residue" evidence="11">
    <location>
        <position position="1"/>
    </location>
</feature>
<keyword evidence="5 9" id="KW-0472">Membrane</keyword>
<dbReference type="GO" id="GO:0009734">
    <property type="term" value="P:auxin-activated signaling pathway"/>
    <property type="evidence" value="ECO:0007669"/>
    <property type="project" value="UniProtKB-KW"/>
</dbReference>
<keyword evidence="10" id="KW-0732">Signal</keyword>
<feature type="signal peptide" evidence="10">
    <location>
        <begin position="1"/>
        <end position="17"/>
    </location>
</feature>
<feature type="transmembrane region" description="Helical" evidence="9">
    <location>
        <begin position="205"/>
        <end position="225"/>
    </location>
</feature>
<feature type="chain" id="PRO_5023883173" description="Auxin efflux carrier component" evidence="10">
    <location>
        <begin position="18"/>
        <end position="369"/>
    </location>
</feature>
<keyword evidence="6" id="KW-0927">Auxin signaling pathway</keyword>
<feature type="transmembrane region" description="Helical" evidence="9">
    <location>
        <begin position="276"/>
        <end position="296"/>
    </location>
</feature>
<dbReference type="EMBL" id="RWGY01000039">
    <property type="protein sequence ID" value="TVU10044.1"/>
    <property type="molecule type" value="Genomic_DNA"/>
</dbReference>
<name>A0A5J9TFI3_9POAL</name>
<dbReference type="AlphaFoldDB" id="A0A5J9TFI3"/>
<evidence type="ECO:0000256" key="10">
    <source>
        <dbReference type="SAM" id="SignalP"/>
    </source>
</evidence>
<comment type="function">
    <text evidence="7">Involved in cellular auxin homeostasis by regulating auxin metabolism. Regulates intracellular auxin accumulation at the endoplasmic reticulum and thus auxin availability for nuclear auxin signaling.</text>
</comment>
<dbReference type="GO" id="GO:0005789">
    <property type="term" value="C:endoplasmic reticulum membrane"/>
    <property type="evidence" value="ECO:0007669"/>
    <property type="project" value="UniProtKB-SubCell"/>
</dbReference>
<sequence length="369" mass="39071">MPVLNMLLVTGVGSFLASDFAGILTKEARKHLNNLVFYVFNPSLIASYLAKTVTPESLGKLQFAFMDAGNMGNVFLIVIPALCKEKGSPFGAPEACQTYGLAYSSLSLAIGAVFLWLIVYNIIRVTSKLAEESSDAQTNEAEVLNSGIPTGPISDGNKFSTSDTNDWALPLISADIRPIKSKVPFSERARLFLTSIFGTAELKRLLPPSTIAAIVGLVIGVTSLIRNALIGENAPLRAVQGSVELIGAAAIPSVALIMGGNLLNGVRGGARVDKSVIAGVVMVRYILLPLVGIGLVKGAIRVGLVQPDPLYQFILMLQYAVPPAMNIGTMTQLFGVGTSECSVIFVWAYALASVAVTAWSSVFMWTLSA</sequence>
<evidence type="ECO:0000313" key="11">
    <source>
        <dbReference type="EMBL" id="TVU10044.1"/>
    </source>
</evidence>
<dbReference type="InterPro" id="IPR045033">
    <property type="entry name" value="PILS1/3/4/5/7"/>
</dbReference>
<dbReference type="Pfam" id="PF03547">
    <property type="entry name" value="Mem_trans"/>
    <property type="match status" value="1"/>
</dbReference>
<feature type="transmembrane region" description="Helical" evidence="9">
    <location>
        <begin position="245"/>
        <end position="264"/>
    </location>
</feature>
<proteinExistence type="inferred from homology"/>